<dbReference type="InterPro" id="IPR000595">
    <property type="entry name" value="cNMP-bd_dom"/>
</dbReference>
<dbReference type="PRINTS" id="PR00368">
    <property type="entry name" value="FADPNR"/>
</dbReference>
<evidence type="ECO:0000256" key="2">
    <source>
        <dbReference type="ARBA" id="ARBA00023002"/>
    </source>
</evidence>
<dbReference type="PRINTS" id="PR00469">
    <property type="entry name" value="PNDRDTASEII"/>
</dbReference>
<reference evidence="4 5" key="1">
    <citation type="submission" date="2019-02" db="EMBL/GenBank/DDBJ databases">
        <title>Genomic Encyclopedia of Archaeal and Bacterial Type Strains, Phase II (KMG-II): from individual species to whole genera.</title>
        <authorList>
            <person name="Goeker M."/>
        </authorList>
    </citation>
    <scope>NUCLEOTIDE SEQUENCE [LARGE SCALE GENOMIC DNA]</scope>
    <source>
        <strain evidence="4 5">DSM 18101</strain>
    </source>
</reference>
<dbReference type="InterPro" id="IPR018490">
    <property type="entry name" value="cNMP-bd_dom_sf"/>
</dbReference>
<dbReference type="InterPro" id="IPR036249">
    <property type="entry name" value="Thioredoxin-like_sf"/>
</dbReference>
<sequence length="543" mass="58733">MRDNPNLTPEQIDRIRSVAQLRSVQAGEVLYEPSQPDVPLFIVLEGNVSISRTGEDDKILAVREANQFTGEMSVISGKRSLLKARVTGDGSVLELRRDKVLSLMAKDTELGEIFMEAFVARRLLMIQLGEGNVVLFGTKSSARTLALREFLTRNAHPFNYVDIDSDSFAGELMEKLAVRNSEIPVVYCNNRYVLRNPSIAELAQCLDLNINTDKSVRDVVVIGAGPAGLAAAVYAASEGLRTLVIEKSAPGGQAGSSSRIENYLGFPTGVSGQELANRSIAQAQKFGAQIMVAQSVVHIDTSRQPYKVILESGLKFNARAVVIATGAQYARLPIEDADAFTGRGIYYNATHMEAQLCDSEEVIVVGGGNSAGQAAVFLAQSSAKVHLFVRSQKLSDSMSQYLIGRIEAHPRIDIHYRTRITGLSGAGHLEHVEWRDDALGETKSGPIRHVFVMAGAAPRTEWLEDSLVLDNRGFITTGPDLAAFAGGDQWPLKRPPLMLETSVPGIFAVGDTRAGSVKRVASAVGEGSMAVHLVHRYLAECGD</sequence>
<dbReference type="SUPFAM" id="SSF51206">
    <property type="entry name" value="cAMP-binding domain-like"/>
    <property type="match status" value="1"/>
</dbReference>
<dbReference type="InterPro" id="IPR023753">
    <property type="entry name" value="FAD/NAD-binding_dom"/>
</dbReference>
<accession>A0A4Q7YH90</accession>
<gene>
    <name evidence="4" type="ORF">BDD14_5866</name>
</gene>
<dbReference type="InterPro" id="IPR014710">
    <property type="entry name" value="RmlC-like_jellyroll"/>
</dbReference>
<evidence type="ECO:0000256" key="1">
    <source>
        <dbReference type="ARBA" id="ARBA00022630"/>
    </source>
</evidence>
<dbReference type="GO" id="GO:0016491">
    <property type="term" value="F:oxidoreductase activity"/>
    <property type="evidence" value="ECO:0007669"/>
    <property type="project" value="UniProtKB-KW"/>
</dbReference>
<dbReference type="SUPFAM" id="SSF52833">
    <property type="entry name" value="Thioredoxin-like"/>
    <property type="match status" value="1"/>
</dbReference>
<dbReference type="PANTHER" id="PTHR48105">
    <property type="entry name" value="THIOREDOXIN REDUCTASE 1-RELATED-RELATED"/>
    <property type="match status" value="1"/>
</dbReference>
<keyword evidence="2" id="KW-0560">Oxidoreductase</keyword>
<evidence type="ECO:0000313" key="5">
    <source>
        <dbReference type="Proteomes" id="UP000292958"/>
    </source>
</evidence>
<evidence type="ECO:0000313" key="4">
    <source>
        <dbReference type="EMBL" id="RZU35765.1"/>
    </source>
</evidence>
<dbReference type="RefSeq" id="WP_130424255.1">
    <property type="nucleotide sequence ID" value="NZ_SHKW01000002.1"/>
</dbReference>
<keyword evidence="1" id="KW-0285">Flavoprotein</keyword>
<dbReference type="SMART" id="SM00100">
    <property type="entry name" value="cNMP"/>
    <property type="match status" value="1"/>
</dbReference>
<dbReference type="Proteomes" id="UP000292958">
    <property type="component" value="Unassembled WGS sequence"/>
</dbReference>
<dbReference type="AlphaFoldDB" id="A0A4Q7YH90"/>
<proteinExistence type="predicted"/>
<dbReference type="Gene3D" id="3.50.50.60">
    <property type="entry name" value="FAD/NAD(P)-binding domain"/>
    <property type="match status" value="2"/>
</dbReference>
<evidence type="ECO:0000259" key="3">
    <source>
        <dbReference type="PROSITE" id="PS50042"/>
    </source>
</evidence>
<organism evidence="4 5">
    <name type="scientific">Edaphobacter modestus</name>
    <dbReference type="NCBI Taxonomy" id="388466"/>
    <lineage>
        <taxon>Bacteria</taxon>
        <taxon>Pseudomonadati</taxon>
        <taxon>Acidobacteriota</taxon>
        <taxon>Terriglobia</taxon>
        <taxon>Terriglobales</taxon>
        <taxon>Acidobacteriaceae</taxon>
        <taxon>Edaphobacter</taxon>
    </lineage>
</organism>
<dbReference type="Pfam" id="PF00027">
    <property type="entry name" value="cNMP_binding"/>
    <property type="match status" value="1"/>
</dbReference>
<keyword evidence="5" id="KW-1185">Reference proteome</keyword>
<feature type="domain" description="Cyclic nucleotide-binding" evidence="3">
    <location>
        <begin position="6"/>
        <end position="121"/>
    </location>
</feature>
<dbReference type="PROSITE" id="PS50042">
    <property type="entry name" value="CNMP_BINDING_3"/>
    <property type="match status" value="1"/>
</dbReference>
<dbReference type="OrthoDB" id="9806179at2"/>
<dbReference type="Pfam" id="PF07992">
    <property type="entry name" value="Pyr_redox_2"/>
    <property type="match status" value="1"/>
</dbReference>
<dbReference type="Gene3D" id="2.60.120.10">
    <property type="entry name" value="Jelly Rolls"/>
    <property type="match status" value="1"/>
</dbReference>
<comment type="caution">
    <text evidence="4">The sequence shown here is derived from an EMBL/GenBank/DDBJ whole genome shotgun (WGS) entry which is preliminary data.</text>
</comment>
<dbReference type="Gene3D" id="3.40.30.10">
    <property type="entry name" value="Glutaredoxin"/>
    <property type="match status" value="1"/>
</dbReference>
<dbReference type="SUPFAM" id="SSF51905">
    <property type="entry name" value="FAD/NAD(P)-binding domain"/>
    <property type="match status" value="1"/>
</dbReference>
<dbReference type="InterPro" id="IPR050097">
    <property type="entry name" value="Ferredoxin-NADP_redctase_2"/>
</dbReference>
<dbReference type="EMBL" id="SHKW01000002">
    <property type="protein sequence ID" value="RZU35765.1"/>
    <property type="molecule type" value="Genomic_DNA"/>
</dbReference>
<name>A0A4Q7YH90_9BACT</name>
<dbReference type="CDD" id="cd00038">
    <property type="entry name" value="CAP_ED"/>
    <property type="match status" value="1"/>
</dbReference>
<protein>
    <submittedName>
        <fullName evidence="4">Cyclic nucleotide-regulated FAD-dependent pyridine nucleotide-disulfide oxidoreductase</fullName>
    </submittedName>
</protein>
<dbReference type="InterPro" id="IPR036188">
    <property type="entry name" value="FAD/NAD-bd_sf"/>
</dbReference>